<gene>
    <name evidence="1" type="ORF">BHM03_00018878</name>
</gene>
<protein>
    <submittedName>
        <fullName evidence="1">Uncharacterized protein</fullName>
    </submittedName>
</protein>
<proteinExistence type="predicted"/>
<dbReference type="EMBL" id="KV875796">
    <property type="protein sequence ID" value="RZR72976.1"/>
    <property type="molecule type" value="Genomic_DNA"/>
</dbReference>
<accession>A0A445MFK8</accession>
<reference evidence="1" key="1">
    <citation type="journal article" date="2018" name="Data Brief">
        <title>Genome sequence data from 17 accessions of Ensete ventricosum, a staple food crop for millions in Ethiopia.</title>
        <authorList>
            <person name="Yemataw Z."/>
            <person name="Muzemil S."/>
            <person name="Ambachew D."/>
            <person name="Tripathi L."/>
            <person name="Tesfaye K."/>
            <person name="Chala A."/>
            <person name="Farbos A."/>
            <person name="O'Neill P."/>
            <person name="Moore K."/>
            <person name="Grant M."/>
            <person name="Studholme D.J."/>
        </authorList>
    </citation>
    <scope>NUCLEOTIDE SEQUENCE [LARGE SCALE GENOMIC DNA]</scope>
    <source>
        <tissue evidence="1">Leaf</tissue>
    </source>
</reference>
<sequence length="82" mass="8652">MYASSLAIGLSGGVVEHDWEEVAPVSSQAGRPLMVGARVRDLRLWLGSVGGSYKKVESGGIPDMTPPMIKSVELVICDLPSP</sequence>
<organism evidence="1">
    <name type="scientific">Ensete ventricosum</name>
    <name type="common">Abyssinian banana</name>
    <name type="synonym">Musa ensete</name>
    <dbReference type="NCBI Taxonomy" id="4639"/>
    <lineage>
        <taxon>Eukaryota</taxon>
        <taxon>Viridiplantae</taxon>
        <taxon>Streptophyta</taxon>
        <taxon>Embryophyta</taxon>
        <taxon>Tracheophyta</taxon>
        <taxon>Spermatophyta</taxon>
        <taxon>Magnoliopsida</taxon>
        <taxon>Liliopsida</taxon>
        <taxon>Zingiberales</taxon>
        <taxon>Musaceae</taxon>
        <taxon>Ensete</taxon>
    </lineage>
</organism>
<dbReference type="AlphaFoldDB" id="A0A445MFK8"/>
<name>A0A445MFK8_ENSVE</name>
<evidence type="ECO:0000313" key="1">
    <source>
        <dbReference type="EMBL" id="RZR72976.1"/>
    </source>
</evidence>
<dbReference type="Proteomes" id="UP000290560">
    <property type="component" value="Unassembled WGS sequence"/>
</dbReference>